<organism evidence="1 2">
    <name type="scientific">Pseudocercospora eumusae</name>
    <dbReference type="NCBI Taxonomy" id="321146"/>
    <lineage>
        <taxon>Eukaryota</taxon>
        <taxon>Fungi</taxon>
        <taxon>Dikarya</taxon>
        <taxon>Ascomycota</taxon>
        <taxon>Pezizomycotina</taxon>
        <taxon>Dothideomycetes</taxon>
        <taxon>Dothideomycetidae</taxon>
        <taxon>Mycosphaerellales</taxon>
        <taxon>Mycosphaerellaceae</taxon>
        <taxon>Pseudocercospora</taxon>
    </lineage>
</organism>
<proteinExistence type="predicted"/>
<accession>A0A139H373</accession>
<name>A0A139H373_9PEZI</name>
<dbReference type="Proteomes" id="UP000070133">
    <property type="component" value="Unassembled WGS sequence"/>
</dbReference>
<dbReference type="AlphaFoldDB" id="A0A139H373"/>
<dbReference type="EMBL" id="LFZN01000159">
    <property type="protein sequence ID" value="KXS96930.1"/>
    <property type="molecule type" value="Genomic_DNA"/>
</dbReference>
<protein>
    <submittedName>
        <fullName evidence="1">Uncharacterized protein</fullName>
    </submittedName>
</protein>
<comment type="caution">
    <text evidence="1">The sequence shown here is derived from an EMBL/GenBank/DDBJ whole genome shotgun (WGS) entry which is preliminary data.</text>
</comment>
<reference evidence="1 2" key="1">
    <citation type="submission" date="2015-07" db="EMBL/GenBank/DDBJ databases">
        <title>Comparative genomics of the Sigatoka disease complex on banana suggests a link between parallel evolutionary changes in Pseudocercospora fijiensis and Pseudocercospora eumusae and increased virulence on the banana host.</title>
        <authorList>
            <person name="Chang T.-C."/>
            <person name="Salvucci A."/>
            <person name="Crous P.W."/>
            <person name="Stergiopoulos I."/>
        </authorList>
    </citation>
    <scope>NUCLEOTIDE SEQUENCE [LARGE SCALE GENOMIC DNA]</scope>
    <source>
        <strain evidence="1 2">CBS 114824</strain>
    </source>
</reference>
<evidence type="ECO:0000313" key="2">
    <source>
        <dbReference type="Proteomes" id="UP000070133"/>
    </source>
</evidence>
<gene>
    <name evidence="1" type="ORF">AC578_4235</name>
</gene>
<evidence type="ECO:0000313" key="1">
    <source>
        <dbReference type="EMBL" id="KXS96930.1"/>
    </source>
</evidence>
<sequence>MSAAADQYIDGHYDKTTNRIEIGVTALKPSRPAYARFDVNGVADFCVISQEGQEQGRVAKELARRCGTITTKGSFLYRRDKSIVALSARDASDTGLMLVPKLQIIEADSGTDADADTDTDVASGNEILSAAIESPVSESADFGR</sequence>
<keyword evidence="2" id="KW-1185">Reference proteome</keyword>